<name>A0AAD7DCV8_MYCRO</name>
<protein>
    <submittedName>
        <fullName evidence="2">Uncharacterized protein</fullName>
    </submittedName>
</protein>
<evidence type="ECO:0000313" key="2">
    <source>
        <dbReference type="EMBL" id="KAJ7688676.1"/>
    </source>
</evidence>
<dbReference type="Proteomes" id="UP001221757">
    <property type="component" value="Unassembled WGS sequence"/>
</dbReference>
<comment type="caution">
    <text evidence="2">The sequence shown here is derived from an EMBL/GenBank/DDBJ whole genome shotgun (WGS) entry which is preliminary data.</text>
</comment>
<sequence length="90" mass="9944">MPRELLDQTHCWAWGRRQPHVGGPGHVRRSPCERGSGRIERAGSGLVAVGGERKRGYKRGDRSLCAVDGRAAWGFVQEVWEVAADSAPRH</sequence>
<accession>A0AAD7DCV8</accession>
<reference evidence="2" key="1">
    <citation type="submission" date="2023-03" db="EMBL/GenBank/DDBJ databases">
        <title>Massive genome expansion in bonnet fungi (Mycena s.s.) driven by repeated elements and novel gene families across ecological guilds.</title>
        <authorList>
            <consortium name="Lawrence Berkeley National Laboratory"/>
            <person name="Harder C.B."/>
            <person name="Miyauchi S."/>
            <person name="Viragh M."/>
            <person name="Kuo A."/>
            <person name="Thoen E."/>
            <person name="Andreopoulos B."/>
            <person name="Lu D."/>
            <person name="Skrede I."/>
            <person name="Drula E."/>
            <person name="Henrissat B."/>
            <person name="Morin E."/>
            <person name="Kohler A."/>
            <person name="Barry K."/>
            <person name="LaButti K."/>
            <person name="Morin E."/>
            <person name="Salamov A."/>
            <person name="Lipzen A."/>
            <person name="Mereny Z."/>
            <person name="Hegedus B."/>
            <person name="Baldrian P."/>
            <person name="Stursova M."/>
            <person name="Weitz H."/>
            <person name="Taylor A."/>
            <person name="Grigoriev I.V."/>
            <person name="Nagy L.G."/>
            <person name="Martin F."/>
            <person name="Kauserud H."/>
        </authorList>
    </citation>
    <scope>NUCLEOTIDE SEQUENCE</scope>
    <source>
        <strain evidence="2">CBHHK067</strain>
    </source>
</reference>
<proteinExistence type="predicted"/>
<keyword evidence="3" id="KW-1185">Reference proteome</keyword>
<dbReference type="EMBL" id="JARKIE010000077">
    <property type="protein sequence ID" value="KAJ7688676.1"/>
    <property type="molecule type" value="Genomic_DNA"/>
</dbReference>
<organism evidence="2 3">
    <name type="scientific">Mycena rosella</name>
    <name type="common">Pink bonnet</name>
    <name type="synonym">Agaricus rosellus</name>
    <dbReference type="NCBI Taxonomy" id="1033263"/>
    <lineage>
        <taxon>Eukaryota</taxon>
        <taxon>Fungi</taxon>
        <taxon>Dikarya</taxon>
        <taxon>Basidiomycota</taxon>
        <taxon>Agaricomycotina</taxon>
        <taxon>Agaricomycetes</taxon>
        <taxon>Agaricomycetidae</taxon>
        <taxon>Agaricales</taxon>
        <taxon>Marasmiineae</taxon>
        <taxon>Mycenaceae</taxon>
        <taxon>Mycena</taxon>
    </lineage>
</organism>
<dbReference type="AlphaFoldDB" id="A0AAD7DCV8"/>
<feature type="region of interest" description="Disordered" evidence="1">
    <location>
        <begin position="17"/>
        <end position="36"/>
    </location>
</feature>
<gene>
    <name evidence="2" type="ORF">B0H17DRAFT_1067814</name>
</gene>
<evidence type="ECO:0000256" key="1">
    <source>
        <dbReference type="SAM" id="MobiDB-lite"/>
    </source>
</evidence>
<evidence type="ECO:0000313" key="3">
    <source>
        <dbReference type="Proteomes" id="UP001221757"/>
    </source>
</evidence>